<evidence type="ECO:0000313" key="13">
    <source>
        <dbReference type="Proteomes" id="UP000620327"/>
    </source>
</evidence>
<dbReference type="PANTHER" id="PTHR11476">
    <property type="entry name" value="HISTIDYL-TRNA SYNTHETASE"/>
    <property type="match status" value="1"/>
</dbReference>
<feature type="domain" description="Aminoacyl-transfer RNA synthetases class-II family profile" evidence="11">
    <location>
        <begin position="24"/>
        <end position="342"/>
    </location>
</feature>
<evidence type="ECO:0000256" key="8">
    <source>
        <dbReference type="ARBA" id="ARBA00047639"/>
    </source>
</evidence>
<evidence type="ECO:0000313" key="12">
    <source>
        <dbReference type="EMBL" id="MBC5769911.1"/>
    </source>
</evidence>
<reference evidence="12" key="1">
    <citation type="submission" date="2020-08" db="EMBL/GenBank/DDBJ databases">
        <title>Genome public.</title>
        <authorList>
            <person name="Liu C."/>
            <person name="Sun Q."/>
        </authorList>
    </citation>
    <scope>NUCLEOTIDE SEQUENCE</scope>
    <source>
        <strain evidence="12">BX15</strain>
    </source>
</reference>
<proteinExistence type="inferred from homology"/>
<dbReference type="GO" id="GO:0005524">
    <property type="term" value="F:ATP binding"/>
    <property type="evidence" value="ECO:0007669"/>
    <property type="project" value="UniProtKB-UniRule"/>
</dbReference>
<feature type="binding site" evidence="10">
    <location>
        <position position="128"/>
    </location>
    <ligand>
        <name>L-histidine</name>
        <dbReference type="ChEBI" id="CHEBI:57595"/>
    </ligand>
</feature>
<dbReference type="InterPro" id="IPR041715">
    <property type="entry name" value="HisRS-like_core"/>
</dbReference>
<comment type="caution">
    <text evidence="12">The sequence shown here is derived from an EMBL/GenBank/DDBJ whole genome shotgun (WGS) entry which is preliminary data.</text>
</comment>
<evidence type="ECO:0000256" key="1">
    <source>
        <dbReference type="ARBA" id="ARBA00008226"/>
    </source>
</evidence>
<dbReference type="PROSITE" id="PS50862">
    <property type="entry name" value="AA_TRNA_LIGASE_II"/>
    <property type="match status" value="1"/>
</dbReference>
<dbReference type="SUPFAM" id="SSF55681">
    <property type="entry name" value="Class II aaRS and biotin synthetases"/>
    <property type="match status" value="1"/>
</dbReference>
<comment type="catalytic activity">
    <reaction evidence="8 9">
        <text>tRNA(His) + L-histidine + ATP = L-histidyl-tRNA(His) + AMP + diphosphate + H(+)</text>
        <dbReference type="Rhea" id="RHEA:17313"/>
        <dbReference type="Rhea" id="RHEA-COMP:9665"/>
        <dbReference type="Rhea" id="RHEA-COMP:9689"/>
        <dbReference type="ChEBI" id="CHEBI:15378"/>
        <dbReference type="ChEBI" id="CHEBI:30616"/>
        <dbReference type="ChEBI" id="CHEBI:33019"/>
        <dbReference type="ChEBI" id="CHEBI:57595"/>
        <dbReference type="ChEBI" id="CHEBI:78442"/>
        <dbReference type="ChEBI" id="CHEBI:78527"/>
        <dbReference type="ChEBI" id="CHEBI:456215"/>
        <dbReference type="EC" id="6.1.1.21"/>
    </reaction>
</comment>
<dbReference type="InterPro" id="IPR006195">
    <property type="entry name" value="aa-tRNA-synth_II"/>
</dbReference>
<dbReference type="InterPro" id="IPR033656">
    <property type="entry name" value="HisRS_anticodon"/>
</dbReference>
<evidence type="ECO:0000256" key="10">
    <source>
        <dbReference type="PIRSR" id="PIRSR001549-1"/>
    </source>
</evidence>
<dbReference type="AlphaFoldDB" id="A0A923S6T5"/>
<dbReference type="InterPro" id="IPR015807">
    <property type="entry name" value="His-tRNA-ligase"/>
</dbReference>
<evidence type="ECO:0000256" key="4">
    <source>
        <dbReference type="ARBA" id="ARBA00022741"/>
    </source>
</evidence>
<dbReference type="InterPro" id="IPR045864">
    <property type="entry name" value="aa-tRNA-synth_II/BPL/LPL"/>
</dbReference>
<dbReference type="CDD" id="cd00859">
    <property type="entry name" value="HisRS_anticodon"/>
    <property type="match status" value="1"/>
</dbReference>
<sequence>MAKMTPRTLSGFMELLPAPQQQMERIMEILRKTYSLYGFTPLDTPVIESSEVLLAKAGGETEKQIYRFQKGDSDLSLRFDLTVPLAKYVALHYNELSFPFRRYQIGKVYRGERAQRGRFREFYQADIDIIGDGKLDITNEAEIPSIIYQTFSTLGLKRFQIRVNNRKILNGFYAMLGLTEKSADVMRTVDKLDKIGPEKVKTILVEDFAVSESDADEILKFIAIKGSNAEVLTALEGYTGRNEMFDQGLSELNTVVKYLADFGVPAENFAVDLTIARGLDYYTGTVYETTLLDHPEIGSVCSGGRYDNLAEFYTDKQLPGVGISIGLTRLFYVLGEQGMLNPELPTAPADVLILPMTEDLSPAIALATQLRQAGIRTQLHCEQKKFKAKMSYADKLSIPYVIFLGEDEISVGVVACKDMKSGEQTKLNTQETIDRIKAGLAELEKGSVIVE</sequence>
<dbReference type="GO" id="GO:0004821">
    <property type="term" value="F:histidine-tRNA ligase activity"/>
    <property type="evidence" value="ECO:0007669"/>
    <property type="project" value="UniProtKB-UniRule"/>
</dbReference>
<dbReference type="Proteomes" id="UP000620327">
    <property type="component" value="Unassembled WGS sequence"/>
</dbReference>
<dbReference type="SUPFAM" id="SSF52954">
    <property type="entry name" value="Class II aaRS ABD-related"/>
    <property type="match status" value="1"/>
</dbReference>
<keyword evidence="7 9" id="KW-0030">Aminoacyl-tRNA synthetase</keyword>
<dbReference type="GO" id="GO:0016740">
    <property type="term" value="F:transferase activity"/>
    <property type="evidence" value="ECO:0007669"/>
    <property type="project" value="UniProtKB-ARBA"/>
</dbReference>
<keyword evidence="4 9" id="KW-0547">Nucleotide-binding</keyword>
<accession>A0A923S6T5</accession>
<protein>
    <recommendedName>
        <fullName evidence="9">Histidine--tRNA ligase</fullName>
        <ecNumber evidence="9">6.1.1.21</ecNumber>
    </recommendedName>
    <alternativeName>
        <fullName evidence="9">Histidyl-tRNA synthetase</fullName>
        <shortName evidence="9">HisRS</shortName>
    </alternativeName>
</protein>
<evidence type="ECO:0000256" key="7">
    <source>
        <dbReference type="ARBA" id="ARBA00023146"/>
    </source>
</evidence>
<dbReference type="GO" id="GO:0006427">
    <property type="term" value="P:histidyl-tRNA aminoacylation"/>
    <property type="evidence" value="ECO:0007669"/>
    <property type="project" value="UniProtKB-UniRule"/>
</dbReference>
<dbReference type="HAMAP" id="MF_00127">
    <property type="entry name" value="His_tRNA_synth"/>
    <property type="match status" value="1"/>
</dbReference>
<dbReference type="CDD" id="cd00773">
    <property type="entry name" value="HisRS-like_core"/>
    <property type="match status" value="1"/>
</dbReference>
<dbReference type="Gene3D" id="3.30.930.10">
    <property type="entry name" value="Bira Bifunctional Protein, Domain 2"/>
    <property type="match status" value="1"/>
</dbReference>
<feature type="binding site" evidence="10">
    <location>
        <begin position="281"/>
        <end position="282"/>
    </location>
    <ligand>
        <name>L-histidine</name>
        <dbReference type="ChEBI" id="CHEBI:57595"/>
    </ligand>
</feature>
<dbReference type="NCBIfam" id="TIGR00442">
    <property type="entry name" value="hisS"/>
    <property type="match status" value="1"/>
</dbReference>
<comment type="subunit">
    <text evidence="9">Homodimer.</text>
</comment>
<organism evidence="12 13">
    <name type="scientific">Dysosmobacter segnis</name>
    <dbReference type="NCBI Taxonomy" id="2763042"/>
    <lineage>
        <taxon>Bacteria</taxon>
        <taxon>Bacillati</taxon>
        <taxon>Bacillota</taxon>
        <taxon>Clostridia</taxon>
        <taxon>Eubacteriales</taxon>
        <taxon>Oscillospiraceae</taxon>
        <taxon>Dysosmobacter</taxon>
    </lineage>
</organism>
<dbReference type="InterPro" id="IPR036621">
    <property type="entry name" value="Anticodon-bd_dom_sf"/>
</dbReference>
<dbReference type="RefSeq" id="WP_187014258.1">
    <property type="nucleotide sequence ID" value="NZ_JACOQI010000004.1"/>
</dbReference>
<keyword evidence="13" id="KW-1185">Reference proteome</keyword>
<dbReference type="Gene3D" id="3.40.50.800">
    <property type="entry name" value="Anticodon-binding domain"/>
    <property type="match status" value="1"/>
</dbReference>
<evidence type="ECO:0000256" key="6">
    <source>
        <dbReference type="ARBA" id="ARBA00022917"/>
    </source>
</evidence>
<comment type="subcellular location">
    <subcellularLocation>
        <location evidence="9">Cytoplasm</location>
    </subcellularLocation>
</comment>
<dbReference type="InterPro" id="IPR004154">
    <property type="entry name" value="Anticodon-bd"/>
</dbReference>
<evidence type="ECO:0000256" key="2">
    <source>
        <dbReference type="ARBA" id="ARBA00022490"/>
    </source>
</evidence>
<dbReference type="InterPro" id="IPR004516">
    <property type="entry name" value="HisRS/HisZ"/>
</dbReference>
<evidence type="ECO:0000256" key="3">
    <source>
        <dbReference type="ARBA" id="ARBA00022598"/>
    </source>
</evidence>
<feature type="binding site" evidence="10">
    <location>
        <position position="124"/>
    </location>
    <ligand>
        <name>L-histidine</name>
        <dbReference type="ChEBI" id="CHEBI:57595"/>
    </ligand>
</feature>
<feature type="binding site" evidence="10">
    <location>
        <position position="110"/>
    </location>
    <ligand>
        <name>L-histidine</name>
        <dbReference type="ChEBI" id="CHEBI:57595"/>
    </ligand>
</feature>
<dbReference type="EC" id="6.1.1.21" evidence="9"/>
<keyword evidence="5 9" id="KW-0067">ATP-binding</keyword>
<dbReference type="PIRSF" id="PIRSF001549">
    <property type="entry name" value="His-tRNA_synth"/>
    <property type="match status" value="1"/>
</dbReference>
<keyword evidence="2 9" id="KW-0963">Cytoplasm</keyword>
<dbReference type="GO" id="GO:0140096">
    <property type="term" value="F:catalytic activity, acting on a protein"/>
    <property type="evidence" value="ECO:0007669"/>
    <property type="project" value="UniProtKB-ARBA"/>
</dbReference>
<evidence type="ECO:0000256" key="9">
    <source>
        <dbReference type="HAMAP-Rule" id="MF_00127"/>
    </source>
</evidence>
<feature type="binding site" evidence="10">
    <location>
        <begin position="80"/>
        <end position="82"/>
    </location>
    <ligand>
        <name>L-histidine</name>
        <dbReference type="ChEBI" id="CHEBI:57595"/>
    </ligand>
</feature>
<dbReference type="Pfam" id="PF13393">
    <property type="entry name" value="tRNA-synt_His"/>
    <property type="match status" value="1"/>
</dbReference>
<evidence type="ECO:0000259" key="11">
    <source>
        <dbReference type="PROSITE" id="PS50862"/>
    </source>
</evidence>
<evidence type="ECO:0000256" key="5">
    <source>
        <dbReference type="ARBA" id="ARBA00022840"/>
    </source>
</evidence>
<keyword evidence="6 9" id="KW-0648">Protein biosynthesis</keyword>
<dbReference type="Pfam" id="PF03129">
    <property type="entry name" value="HGTP_anticodon"/>
    <property type="match status" value="1"/>
</dbReference>
<name>A0A923S6T5_9FIRM</name>
<feature type="binding site" evidence="10">
    <location>
        <position position="277"/>
    </location>
    <ligand>
        <name>L-histidine</name>
        <dbReference type="ChEBI" id="CHEBI:57595"/>
    </ligand>
</feature>
<keyword evidence="3 9" id="KW-0436">Ligase</keyword>
<comment type="similarity">
    <text evidence="1 9">Belongs to the class-II aminoacyl-tRNA synthetase family.</text>
</comment>
<dbReference type="EMBL" id="JACOQI010000004">
    <property type="protein sequence ID" value="MBC5769911.1"/>
    <property type="molecule type" value="Genomic_DNA"/>
</dbReference>
<dbReference type="PANTHER" id="PTHR11476:SF7">
    <property type="entry name" value="HISTIDINE--TRNA LIGASE"/>
    <property type="match status" value="1"/>
</dbReference>
<dbReference type="GO" id="GO:0005737">
    <property type="term" value="C:cytoplasm"/>
    <property type="evidence" value="ECO:0007669"/>
    <property type="project" value="UniProtKB-SubCell"/>
</dbReference>
<gene>
    <name evidence="9 12" type="primary">hisS</name>
    <name evidence="12" type="ORF">H8Z83_06160</name>
</gene>